<comment type="caution">
    <text evidence="1">The sequence shown here is derived from an EMBL/GenBank/DDBJ whole genome shotgun (WGS) entry which is preliminary data.</text>
</comment>
<gene>
    <name evidence="1" type="ORF">S12H4_13190</name>
</gene>
<dbReference type="EMBL" id="BARW01006281">
    <property type="protein sequence ID" value="GAI87590.1"/>
    <property type="molecule type" value="Genomic_DNA"/>
</dbReference>
<protein>
    <submittedName>
        <fullName evidence="1">Uncharacterized protein</fullName>
    </submittedName>
</protein>
<accession>X1TJ48</accession>
<evidence type="ECO:0000313" key="1">
    <source>
        <dbReference type="EMBL" id="GAI87590.1"/>
    </source>
</evidence>
<reference evidence="1" key="1">
    <citation type="journal article" date="2014" name="Front. Microbiol.">
        <title>High frequency of phylogenetically diverse reductive dehalogenase-homologous genes in deep subseafloor sedimentary metagenomes.</title>
        <authorList>
            <person name="Kawai M."/>
            <person name="Futagami T."/>
            <person name="Toyoda A."/>
            <person name="Takaki Y."/>
            <person name="Nishi S."/>
            <person name="Hori S."/>
            <person name="Arai W."/>
            <person name="Tsubouchi T."/>
            <person name="Morono Y."/>
            <person name="Uchiyama I."/>
            <person name="Ito T."/>
            <person name="Fujiyama A."/>
            <person name="Inagaki F."/>
            <person name="Takami H."/>
        </authorList>
    </citation>
    <scope>NUCLEOTIDE SEQUENCE</scope>
    <source>
        <strain evidence="1">Expedition CK06-06</strain>
    </source>
</reference>
<sequence>MDGCNAGGIGDLVTAAKTTRYNNGIFITISDSGKKAIFSDLH</sequence>
<dbReference type="AlphaFoldDB" id="X1TJ48"/>
<proteinExistence type="predicted"/>
<organism evidence="1">
    <name type="scientific">marine sediment metagenome</name>
    <dbReference type="NCBI Taxonomy" id="412755"/>
    <lineage>
        <taxon>unclassified sequences</taxon>
        <taxon>metagenomes</taxon>
        <taxon>ecological metagenomes</taxon>
    </lineage>
</organism>
<name>X1TJ48_9ZZZZ</name>